<reference evidence="1 3" key="1">
    <citation type="submission" date="2016-11" db="EMBL/GenBank/DDBJ databases">
        <authorList>
            <person name="Jaros S."/>
            <person name="Januszkiewicz K."/>
            <person name="Wedrychowicz H."/>
        </authorList>
    </citation>
    <scope>NUCLEOTIDE SEQUENCE [LARGE SCALE GENOMIC DNA]</scope>
    <source>
        <strain evidence="1 3">DSM 784</strain>
    </source>
</reference>
<evidence type="ECO:0000313" key="4">
    <source>
        <dbReference type="Proteomes" id="UP001326715"/>
    </source>
</evidence>
<dbReference type="EMBL" id="FPIZ01000035">
    <property type="protein sequence ID" value="SFW88172.1"/>
    <property type="molecule type" value="Genomic_DNA"/>
</dbReference>
<gene>
    <name evidence="1" type="ORF">SAMN05661012_06206</name>
    <name evidence="2" type="ORF">SR876_03610</name>
</gene>
<protein>
    <submittedName>
        <fullName evidence="1">Uncharacterized protein</fullName>
    </submittedName>
</protein>
<dbReference type="AlphaFoldDB" id="A0A1K1SVA1"/>
<evidence type="ECO:0000313" key="2">
    <source>
        <dbReference type="EMBL" id="WQG90569.1"/>
    </source>
</evidence>
<dbReference type="RefSeq" id="WP_072365906.1">
    <property type="nucleotide sequence ID" value="NZ_CBHWAX010000249.1"/>
</dbReference>
<evidence type="ECO:0000313" key="1">
    <source>
        <dbReference type="EMBL" id="SFW88172.1"/>
    </source>
</evidence>
<accession>A0A1K1SVA1</accession>
<keyword evidence="4" id="KW-1185">Reference proteome</keyword>
<dbReference type="Proteomes" id="UP000183788">
    <property type="component" value="Unassembled WGS sequence"/>
</dbReference>
<organism evidence="1 3">
    <name type="scientific">Chitinophaga sancti</name>
    <dbReference type="NCBI Taxonomy" id="1004"/>
    <lineage>
        <taxon>Bacteria</taxon>
        <taxon>Pseudomonadati</taxon>
        <taxon>Bacteroidota</taxon>
        <taxon>Chitinophagia</taxon>
        <taxon>Chitinophagales</taxon>
        <taxon>Chitinophagaceae</taxon>
        <taxon>Chitinophaga</taxon>
    </lineage>
</organism>
<evidence type="ECO:0000313" key="3">
    <source>
        <dbReference type="Proteomes" id="UP000183788"/>
    </source>
</evidence>
<reference evidence="2 4" key="2">
    <citation type="submission" date="2023-11" db="EMBL/GenBank/DDBJ databases">
        <title>MicrobeMod: A computational toolkit for identifying prokaryotic methylation and restriction-modification with nanopore sequencing.</title>
        <authorList>
            <person name="Crits-Christoph A."/>
            <person name="Kang S.C."/>
            <person name="Lee H."/>
            <person name="Ostrov N."/>
        </authorList>
    </citation>
    <scope>NUCLEOTIDE SEQUENCE [LARGE SCALE GENOMIC DNA]</scope>
    <source>
        <strain evidence="2 4">ATCC 23090</strain>
    </source>
</reference>
<sequence>MSIERIVFDKVYEGPIDAFVDWIAGGNFDGYLYKTSLRFSQAESKVVLTTKIIDQSKYDERNAHDQDSVGTYTVTDKRAIVCQFGDFEMRGMVVGKEHEFIAFSCWHKKDRANAYSTVYKLAEE</sequence>
<dbReference type="Proteomes" id="UP001326715">
    <property type="component" value="Chromosome"/>
</dbReference>
<dbReference type="OrthoDB" id="667784at2"/>
<proteinExistence type="predicted"/>
<dbReference type="EMBL" id="CP140154">
    <property type="protein sequence ID" value="WQG90569.1"/>
    <property type="molecule type" value="Genomic_DNA"/>
</dbReference>
<name>A0A1K1SVA1_9BACT</name>